<reference evidence="3" key="1">
    <citation type="submission" date="2017-02" db="UniProtKB">
        <authorList>
            <consortium name="WormBaseParasite"/>
        </authorList>
    </citation>
    <scope>IDENTIFICATION</scope>
</reference>
<evidence type="ECO:0000313" key="3">
    <source>
        <dbReference type="WBParaSite" id="TCLT_0000018801-mRNA-1"/>
    </source>
</evidence>
<dbReference type="EMBL" id="UYYF01000011">
    <property type="protein sequence ID" value="VDM95054.1"/>
    <property type="molecule type" value="Genomic_DNA"/>
</dbReference>
<dbReference type="InterPro" id="IPR018106">
    <property type="entry name" value="CAP_CS_N"/>
</dbReference>
<evidence type="ECO:0000313" key="2">
    <source>
        <dbReference type="Proteomes" id="UP000276776"/>
    </source>
</evidence>
<dbReference type="AlphaFoldDB" id="A0A0N5CJI1"/>
<accession>A0A0N5CJI1</accession>
<name>A0A0N5CJI1_THECL</name>
<dbReference type="WBParaSite" id="TCLT_0000018801-mRNA-1">
    <property type="protein sequence ID" value="TCLT_0000018801-mRNA-1"/>
    <property type="gene ID" value="TCLT_0000018801"/>
</dbReference>
<dbReference type="GO" id="GO:0003779">
    <property type="term" value="F:actin binding"/>
    <property type="evidence" value="ECO:0007669"/>
    <property type="project" value="InterPro"/>
</dbReference>
<protein>
    <submittedName>
        <fullName evidence="1 3">Uncharacterized protein</fullName>
    </submittedName>
</protein>
<proteinExistence type="predicted"/>
<dbReference type="PROSITE" id="PS01088">
    <property type="entry name" value="CAP_1"/>
    <property type="match status" value="1"/>
</dbReference>
<organism evidence="3">
    <name type="scientific">Thelazia callipaeda</name>
    <name type="common">Oriental eyeworm</name>
    <name type="synonym">Parasitic nematode</name>
    <dbReference type="NCBI Taxonomy" id="103827"/>
    <lineage>
        <taxon>Eukaryota</taxon>
        <taxon>Metazoa</taxon>
        <taxon>Ecdysozoa</taxon>
        <taxon>Nematoda</taxon>
        <taxon>Chromadorea</taxon>
        <taxon>Rhabditida</taxon>
        <taxon>Spirurina</taxon>
        <taxon>Spiruromorpha</taxon>
        <taxon>Thelazioidea</taxon>
        <taxon>Thelaziidae</taxon>
        <taxon>Thelazia</taxon>
    </lineage>
</organism>
<dbReference type="GO" id="GO:0007010">
    <property type="term" value="P:cytoskeleton organization"/>
    <property type="evidence" value="ECO:0007669"/>
    <property type="project" value="InterPro"/>
</dbReference>
<dbReference type="Pfam" id="PF01213">
    <property type="entry name" value="CAP_N-CM"/>
    <property type="match status" value="1"/>
</dbReference>
<sequence length="97" mass="10665">MGDESSAAMFLFYFATVWRGFSIKCFFELISERAEKQQTMISGAVSGLTLEKLVQRLESATLRLEALSSQKPTLAPKPAQNSIPPPASACKRLLITI</sequence>
<dbReference type="OrthoDB" id="5860936at2759"/>
<dbReference type="Proteomes" id="UP000276776">
    <property type="component" value="Unassembled WGS sequence"/>
</dbReference>
<evidence type="ECO:0000313" key="1">
    <source>
        <dbReference type="EMBL" id="VDM95054.1"/>
    </source>
</evidence>
<keyword evidence="2" id="KW-1185">Reference proteome</keyword>
<gene>
    <name evidence="1" type="ORF">TCLT_LOCUS189</name>
</gene>
<dbReference type="InterPro" id="IPR013992">
    <property type="entry name" value="Adenylate_cyclase-assoc_CAP_N"/>
</dbReference>
<reference evidence="1 2" key="2">
    <citation type="submission" date="2018-11" db="EMBL/GenBank/DDBJ databases">
        <authorList>
            <consortium name="Pathogen Informatics"/>
        </authorList>
    </citation>
    <scope>NUCLEOTIDE SEQUENCE [LARGE SCALE GENOMIC DNA]</scope>
</reference>